<evidence type="ECO:0000313" key="3">
    <source>
        <dbReference type="EMBL" id="KAF1981166.1"/>
    </source>
</evidence>
<dbReference type="OrthoDB" id="4838853at2759"/>
<feature type="transmembrane region" description="Helical" evidence="2">
    <location>
        <begin position="154"/>
        <end position="175"/>
    </location>
</feature>
<evidence type="ECO:0000256" key="2">
    <source>
        <dbReference type="SAM" id="Phobius"/>
    </source>
</evidence>
<dbReference type="Proteomes" id="UP000800041">
    <property type="component" value="Unassembled WGS sequence"/>
</dbReference>
<evidence type="ECO:0000256" key="1">
    <source>
        <dbReference type="SAM" id="MobiDB-lite"/>
    </source>
</evidence>
<gene>
    <name evidence="3" type="ORF">K402DRAFT_398790</name>
</gene>
<feature type="compositionally biased region" description="Polar residues" evidence="1">
    <location>
        <begin position="8"/>
        <end position="32"/>
    </location>
</feature>
<keyword evidence="2" id="KW-1133">Transmembrane helix</keyword>
<feature type="transmembrane region" description="Helical" evidence="2">
    <location>
        <begin position="240"/>
        <end position="260"/>
    </location>
</feature>
<feature type="non-terminal residue" evidence="3">
    <location>
        <position position="286"/>
    </location>
</feature>
<proteinExistence type="predicted"/>
<feature type="region of interest" description="Disordered" evidence="1">
    <location>
        <begin position="1"/>
        <end position="33"/>
    </location>
</feature>
<feature type="transmembrane region" description="Helical" evidence="2">
    <location>
        <begin position="78"/>
        <end position="100"/>
    </location>
</feature>
<dbReference type="PANTHER" id="PTHR42024:SF1">
    <property type="entry name" value="AMINO ACID PERMEASE_ SLC12A DOMAIN-CONTAINING PROTEIN"/>
    <property type="match status" value="1"/>
</dbReference>
<dbReference type="PANTHER" id="PTHR42024">
    <property type="entry name" value="AMINO ACID PERMEASE_ SLC12A DOMAIN-CONTAINING PROTEIN"/>
    <property type="match status" value="1"/>
</dbReference>
<accession>A0A6G1GJQ3</accession>
<keyword evidence="4" id="KW-1185">Reference proteome</keyword>
<feature type="transmembrane region" description="Helical" evidence="2">
    <location>
        <begin position="126"/>
        <end position="148"/>
    </location>
</feature>
<evidence type="ECO:0000313" key="4">
    <source>
        <dbReference type="Proteomes" id="UP000800041"/>
    </source>
</evidence>
<keyword evidence="2" id="KW-0472">Membrane</keyword>
<reference evidence="3" key="1">
    <citation type="journal article" date="2020" name="Stud. Mycol.">
        <title>101 Dothideomycetes genomes: a test case for predicting lifestyles and emergence of pathogens.</title>
        <authorList>
            <person name="Haridas S."/>
            <person name="Albert R."/>
            <person name="Binder M."/>
            <person name="Bloem J."/>
            <person name="Labutti K."/>
            <person name="Salamov A."/>
            <person name="Andreopoulos B."/>
            <person name="Baker S."/>
            <person name="Barry K."/>
            <person name="Bills G."/>
            <person name="Bluhm B."/>
            <person name="Cannon C."/>
            <person name="Castanera R."/>
            <person name="Culley D."/>
            <person name="Daum C."/>
            <person name="Ezra D."/>
            <person name="Gonzalez J."/>
            <person name="Henrissat B."/>
            <person name="Kuo A."/>
            <person name="Liang C."/>
            <person name="Lipzen A."/>
            <person name="Lutzoni F."/>
            <person name="Magnuson J."/>
            <person name="Mondo S."/>
            <person name="Nolan M."/>
            <person name="Ohm R."/>
            <person name="Pangilinan J."/>
            <person name="Park H.-J."/>
            <person name="Ramirez L."/>
            <person name="Alfaro M."/>
            <person name="Sun H."/>
            <person name="Tritt A."/>
            <person name="Yoshinaga Y."/>
            <person name="Zwiers L.-H."/>
            <person name="Turgeon B."/>
            <person name="Goodwin S."/>
            <person name="Spatafora J."/>
            <person name="Crous P."/>
            <person name="Grigoriev I."/>
        </authorList>
    </citation>
    <scope>NUCLEOTIDE SEQUENCE</scope>
    <source>
        <strain evidence="3">CBS 113979</strain>
    </source>
</reference>
<feature type="transmembrane region" description="Helical" evidence="2">
    <location>
        <begin position="48"/>
        <end position="72"/>
    </location>
</feature>
<name>A0A6G1GJQ3_9PEZI</name>
<dbReference type="EMBL" id="ML977206">
    <property type="protein sequence ID" value="KAF1981166.1"/>
    <property type="molecule type" value="Genomic_DNA"/>
</dbReference>
<organism evidence="3 4">
    <name type="scientific">Aulographum hederae CBS 113979</name>
    <dbReference type="NCBI Taxonomy" id="1176131"/>
    <lineage>
        <taxon>Eukaryota</taxon>
        <taxon>Fungi</taxon>
        <taxon>Dikarya</taxon>
        <taxon>Ascomycota</taxon>
        <taxon>Pezizomycotina</taxon>
        <taxon>Dothideomycetes</taxon>
        <taxon>Pleosporomycetidae</taxon>
        <taxon>Aulographales</taxon>
        <taxon>Aulographaceae</taxon>
    </lineage>
</organism>
<keyword evidence="2" id="KW-0812">Transmembrane</keyword>
<sequence length="286" mass="31419">MASKSDFHQTLPSELSEPISNLDSSTNNNAPEKSQYPRIPIDLRAHKLAIAIPWIVLVTTGCILPIVGYFSLHYATTVNLHVVLSPWMALFGVSSLFSMFKRIWDLGRKESTCRPLGVTSKWALDFFTWNFIIVFIIVTVVISVGIAIENVRMASLPLSIIIGWIAIEMVLVRILSALGVKTPCRVSSVGRGQSMPPAVYIITEDVVAVDGKQGTEFRKIWADRYEASPVIRSLLAKLDWMWGVSGIMLVAAIVAIISAVDEESVGFAVGKFPVSTRSPPSEETDV</sequence>
<protein>
    <submittedName>
        <fullName evidence="3">Uncharacterized protein</fullName>
    </submittedName>
</protein>
<dbReference type="AlphaFoldDB" id="A0A6G1GJQ3"/>